<protein>
    <recommendedName>
        <fullName evidence="13">Vomeronasal type-1 receptor</fullName>
    </recommendedName>
</protein>
<dbReference type="InterPro" id="IPR004072">
    <property type="entry name" value="Vmron_rcpt_1"/>
</dbReference>
<keyword evidence="9 13" id="KW-0472">Membrane</keyword>
<evidence type="ECO:0000256" key="2">
    <source>
        <dbReference type="ARBA" id="ARBA00004651"/>
    </source>
</evidence>
<keyword evidence="6 13" id="KW-0812">Transmembrane</keyword>
<evidence type="ECO:0000256" key="12">
    <source>
        <dbReference type="ARBA" id="ARBA00023224"/>
    </source>
</evidence>
<feature type="transmembrane region" description="Helical" evidence="13">
    <location>
        <begin position="271"/>
        <end position="292"/>
    </location>
</feature>
<keyword evidence="7 13" id="KW-1133">Transmembrane helix</keyword>
<reference evidence="16" key="1">
    <citation type="submission" date="2025-08" db="UniProtKB">
        <authorList>
            <consortium name="RefSeq"/>
        </authorList>
    </citation>
    <scope>IDENTIFICATION</scope>
    <source>
        <tissue evidence="16">Blood</tissue>
    </source>
</reference>
<dbReference type="CDD" id="cd13949">
    <property type="entry name" value="7tm_V1R_pheromone"/>
    <property type="match status" value="1"/>
</dbReference>
<keyword evidence="8 13" id="KW-0297">G-protein coupled receptor</keyword>
<dbReference type="GO" id="GO:0016503">
    <property type="term" value="F:pheromone receptor activity"/>
    <property type="evidence" value="ECO:0007669"/>
    <property type="project" value="InterPro"/>
</dbReference>
<comment type="function">
    <text evidence="1">Putative pheromone receptor.</text>
</comment>
<comment type="subcellular location">
    <subcellularLocation>
        <location evidence="2 13">Cell membrane</location>
        <topology evidence="2 13">Multi-pass membrane protein</topology>
    </subcellularLocation>
</comment>
<evidence type="ECO:0000256" key="5">
    <source>
        <dbReference type="ARBA" id="ARBA00022507"/>
    </source>
</evidence>
<dbReference type="GO" id="GO:0005886">
    <property type="term" value="C:plasma membrane"/>
    <property type="evidence" value="ECO:0007669"/>
    <property type="project" value="UniProtKB-SubCell"/>
</dbReference>
<dbReference type="PROSITE" id="PS50262">
    <property type="entry name" value="G_PROTEIN_RECEP_F1_2"/>
    <property type="match status" value="1"/>
</dbReference>
<dbReference type="AlphaFoldDB" id="A0A6J0A5H2"/>
<dbReference type="RefSeq" id="XP_014940542.2">
    <property type="nucleotide sequence ID" value="XM_015085056.3"/>
</dbReference>
<dbReference type="Gene3D" id="1.20.1070.10">
    <property type="entry name" value="Rhodopsin 7-helix transmembrane proteins"/>
    <property type="match status" value="1"/>
</dbReference>
<feature type="transmembrane region" description="Helical" evidence="13">
    <location>
        <begin position="137"/>
        <end position="154"/>
    </location>
</feature>
<keyword evidence="10 13" id="KW-0675">Receptor</keyword>
<dbReference type="InterPro" id="IPR017452">
    <property type="entry name" value="GPCR_Rhodpsn_7TM"/>
</dbReference>
<dbReference type="GO" id="GO:0019236">
    <property type="term" value="P:response to pheromone"/>
    <property type="evidence" value="ECO:0007669"/>
    <property type="project" value="UniProtKB-KW"/>
</dbReference>
<dbReference type="PRINTS" id="PR01534">
    <property type="entry name" value="VOMERONASL1R"/>
</dbReference>
<keyword evidence="4 13" id="KW-1003">Cell membrane</keyword>
<dbReference type="GO" id="GO:0007606">
    <property type="term" value="P:sensory perception of chemical stimulus"/>
    <property type="evidence" value="ECO:0007669"/>
    <property type="project" value="UniProtKB-ARBA"/>
</dbReference>
<dbReference type="Proteomes" id="UP001652583">
    <property type="component" value="Chromosome E2"/>
</dbReference>
<keyword evidence="11" id="KW-0325">Glycoprotein</keyword>
<comment type="similarity">
    <text evidence="3 13">Belongs to the G-protein coupled receptor 1 family.</text>
</comment>
<evidence type="ECO:0000313" key="16">
    <source>
        <dbReference type="RefSeq" id="XP_014940542.2"/>
    </source>
</evidence>
<name>A0A6J0A5H2_ACIJB</name>
<evidence type="ECO:0000256" key="8">
    <source>
        <dbReference type="ARBA" id="ARBA00023040"/>
    </source>
</evidence>
<keyword evidence="15" id="KW-1185">Reference proteome</keyword>
<keyword evidence="12 13" id="KW-0807">Transducer</keyword>
<evidence type="ECO:0000313" key="15">
    <source>
        <dbReference type="Proteomes" id="UP001652583"/>
    </source>
</evidence>
<evidence type="ECO:0000256" key="3">
    <source>
        <dbReference type="ARBA" id="ARBA00010663"/>
    </source>
</evidence>
<evidence type="ECO:0000256" key="10">
    <source>
        <dbReference type="ARBA" id="ARBA00023170"/>
    </source>
</evidence>
<evidence type="ECO:0000256" key="11">
    <source>
        <dbReference type="ARBA" id="ARBA00023180"/>
    </source>
</evidence>
<dbReference type="KEGG" id="aju:106986846"/>
<feature type="transmembrane region" description="Helical" evidence="13">
    <location>
        <begin position="12"/>
        <end position="33"/>
    </location>
</feature>
<proteinExistence type="inferred from homology"/>
<evidence type="ECO:0000256" key="9">
    <source>
        <dbReference type="ARBA" id="ARBA00023136"/>
    </source>
</evidence>
<feature type="domain" description="G-protein coupled receptors family 1 profile" evidence="14">
    <location>
        <begin position="22"/>
        <end position="292"/>
    </location>
</feature>
<evidence type="ECO:0000256" key="7">
    <source>
        <dbReference type="ARBA" id="ARBA00022989"/>
    </source>
</evidence>
<evidence type="ECO:0000259" key="14">
    <source>
        <dbReference type="PROSITE" id="PS50262"/>
    </source>
</evidence>
<feature type="transmembrane region" description="Helical" evidence="13">
    <location>
        <begin position="186"/>
        <end position="213"/>
    </location>
</feature>
<dbReference type="PANTHER" id="PTHR24062">
    <property type="entry name" value="VOMERONASAL TYPE-1 RECEPTOR"/>
    <property type="match status" value="1"/>
</dbReference>
<evidence type="ECO:0000256" key="1">
    <source>
        <dbReference type="ARBA" id="ARBA00003878"/>
    </source>
</evidence>
<dbReference type="SUPFAM" id="SSF81321">
    <property type="entry name" value="Family A G protein-coupled receptor-like"/>
    <property type="match status" value="1"/>
</dbReference>
<gene>
    <name evidence="16" type="primary">LOC106986846</name>
</gene>
<evidence type="ECO:0000256" key="6">
    <source>
        <dbReference type="ARBA" id="ARBA00022692"/>
    </source>
</evidence>
<organism evidence="15 16">
    <name type="scientific">Acinonyx jubatus</name>
    <name type="common">Cheetah</name>
    <dbReference type="NCBI Taxonomy" id="32536"/>
    <lineage>
        <taxon>Eukaryota</taxon>
        <taxon>Metazoa</taxon>
        <taxon>Chordata</taxon>
        <taxon>Craniata</taxon>
        <taxon>Vertebrata</taxon>
        <taxon>Euteleostomi</taxon>
        <taxon>Mammalia</taxon>
        <taxon>Eutheria</taxon>
        <taxon>Laurasiatheria</taxon>
        <taxon>Carnivora</taxon>
        <taxon>Feliformia</taxon>
        <taxon>Felidae</taxon>
        <taxon>Felinae</taxon>
        <taxon>Acinonyx</taxon>
    </lineage>
</organism>
<dbReference type="Pfam" id="PF03402">
    <property type="entry name" value="V1R"/>
    <property type="match status" value="1"/>
</dbReference>
<feature type="transmembrane region" description="Helical" evidence="13">
    <location>
        <begin position="242"/>
        <end position="265"/>
    </location>
</feature>
<sequence>MASMDVATGTIFLSQTVFGTLGNFSLLYHYLFLYSTEHRLRPTDLILKHLMIANSLALLSKGVPQGCLVPQTMTAFGFKDFLNEAGCKLVFYLHRIGRAMSMSSICLLSVFQAIMISPRDSTHAELKLKAPKHTGSFVFLCWILAMLANISFPVNVTGKWSNANITMKKDLGYCSGVGNNKLMLSVLAAMLSFPDVLCLGLMIWASGSMVSILHRHKQRVRYICGNKLSARCSPESTATQRILVLVSIFVSFYTLSSTFQLRIALINNPSWLLVNISAFINGCFPTVSPYVLINHGSSLSRLCFVWPRNKIS</sequence>
<dbReference type="FunFam" id="1.20.1070.10:FF:000033">
    <property type="entry name" value="Vomeronasal type-1 receptor"/>
    <property type="match status" value="1"/>
</dbReference>
<evidence type="ECO:0000256" key="13">
    <source>
        <dbReference type="RuleBase" id="RU364061"/>
    </source>
</evidence>
<accession>A0A6J0A5H2</accession>
<dbReference type="GeneID" id="106986846"/>
<feature type="transmembrane region" description="Helical" evidence="13">
    <location>
        <begin position="99"/>
        <end position="116"/>
    </location>
</feature>
<keyword evidence="5 13" id="KW-0589">Pheromone response</keyword>
<evidence type="ECO:0000256" key="4">
    <source>
        <dbReference type="ARBA" id="ARBA00022475"/>
    </source>
</evidence>